<evidence type="ECO:0000313" key="3">
    <source>
        <dbReference type="EMBL" id="AUB56354.1"/>
    </source>
</evidence>
<dbReference type="AlphaFoldDB" id="A0A2H4VE37"/>
<proteinExistence type="predicted"/>
<dbReference type="OrthoDB" id="101755at2157"/>
<dbReference type="GeneID" id="35121984"/>
<evidence type="ECO:0000256" key="1">
    <source>
        <dbReference type="SAM" id="Phobius"/>
    </source>
</evidence>
<feature type="domain" description="NERD" evidence="2">
    <location>
        <begin position="194"/>
        <end position="306"/>
    </location>
</feature>
<keyword evidence="1" id="KW-1133">Transmembrane helix</keyword>
<dbReference type="EMBL" id="CP017766">
    <property type="protein sequence ID" value="AUB56354.1"/>
    <property type="molecule type" value="Genomic_DNA"/>
</dbReference>
<dbReference type="RefSeq" id="WP_100906333.1">
    <property type="nucleotide sequence ID" value="NZ_CP017766.1"/>
</dbReference>
<evidence type="ECO:0000259" key="2">
    <source>
        <dbReference type="PROSITE" id="PS50965"/>
    </source>
</evidence>
<organism evidence="3 4">
    <name type="scientific">Methanobacterium subterraneum</name>
    <dbReference type="NCBI Taxonomy" id="59277"/>
    <lineage>
        <taxon>Archaea</taxon>
        <taxon>Methanobacteriati</taxon>
        <taxon>Methanobacteriota</taxon>
        <taxon>Methanomada group</taxon>
        <taxon>Methanobacteria</taxon>
        <taxon>Methanobacteriales</taxon>
        <taxon>Methanobacteriaceae</taxon>
        <taxon>Methanobacterium</taxon>
    </lineage>
</organism>
<dbReference type="PROSITE" id="PS50965">
    <property type="entry name" value="NERD"/>
    <property type="match status" value="1"/>
</dbReference>
<dbReference type="Pfam" id="PF08378">
    <property type="entry name" value="NERD"/>
    <property type="match status" value="1"/>
</dbReference>
<keyword evidence="1" id="KW-0812">Transmembrane</keyword>
<dbReference type="InterPro" id="IPR011528">
    <property type="entry name" value="NERD"/>
</dbReference>
<evidence type="ECO:0000313" key="4">
    <source>
        <dbReference type="Proteomes" id="UP000232806"/>
    </source>
</evidence>
<protein>
    <submittedName>
        <fullName evidence="3">Nuclease</fullName>
    </submittedName>
</protein>
<accession>A0A2H4VE37</accession>
<reference evidence="3 4" key="1">
    <citation type="submission" date="2016-10" db="EMBL/GenBank/DDBJ databases">
        <title>Comparative genomics between deep and shallow subseafloor isolates.</title>
        <authorList>
            <person name="Ishii S."/>
            <person name="Miller J.R."/>
            <person name="Sutton G."/>
            <person name="Suzuki S."/>
            <person name="Methe B."/>
            <person name="Inagaki F."/>
            <person name="Imachi H."/>
        </authorList>
    </citation>
    <scope>NUCLEOTIDE SEQUENCE [LARGE SCALE GENOMIC DNA]</scope>
    <source>
        <strain evidence="3 4">MO-MB1</strain>
    </source>
</reference>
<feature type="transmembrane region" description="Helical" evidence="1">
    <location>
        <begin position="140"/>
        <end position="157"/>
    </location>
</feature>
<gene>
    <name evidence="3" type="ORF">BK007_10225</name>
</gene>
<keyword evidence="1" id="KW-0472">Membrane</keyword>
<dbReference type="Proteomes" id="UP000232806">
    <property type="component" value="Chromosome"/>
</dbReference>
<sequence>MPYLVCYKCDVYYEVETEEEIMELTHCECGEKLIYFMNLEDSYSDDVGGESFYEALNVADGVFVHPDNGKHGGDGKPDEYDDPEYGKGYDDHVDFTRLPQPGTTIDQEPSAHHQHTMETTTTFTPEKASQYFEIQEHGQLLTYAGVILFILSLFAIFSTLNLFYGLLTLVGVFLGVYGNSLIENGKAEGSSWQNGLEGENMVAEYLNTLPQDYYVYQDVNLPGKGGNIDHIVIGPTGIFVIETKNYSGKYRIKGNQWLYYKNGAPMVIDNNPGTQVRKNTLDLINFLQDKGISTNSSWITGLVAFICQDFQVLETPRNYKVLIPQTVPEYIMNGKKETNMDLLRRAALELEPYCV</sequence>
<name>A0A2H4VE37_9EURY</name>